<dbReference type="GO" id="GO:0000164">
    <property type="term" value="C:protein phosphatase type 1 complex"/>
    <property type="evidence" value="ECO:0007669"/>
    <property type="project" value="TreeGrafter"/>
</dbReference>
<reference evidence="4" key="1">
    <citation type="submission" date="2022-11" db="UniProtKB">
        <authorList>
            <consortium name="WormBaseParasite"/>
        </authorList>
    </citation>
    <scope>IDENTIFICATION</scope>
</reference>
<dbReference type="PANTHER" id="PTHR12307">
    <property type="entry name" value="PROTEIN PHOSPHATASE 1 REGULATORY SUBUNIT"/>
    <property type="match status" value="1"/>
</dbReference>
<dbReference type="InterPro" id="IPR038175">
    <property type="entry name" value="CBM21_dom_sf"/>
</dbReference>
<dbReference type="Proteomes" id="UP000887566">
    <property type="component" value="Unplaced"/>
</dbReference>
<dbReference type="PANTHER" id="PTHR12307:SF36">
    <property type="entry name" value="GLYCOGEN-BINDING SUBUNIT 76A"/>
    <property type="match status" value="1"/>
</dbReference>
<feature type="region of interest" description="Disordered" evidence="1">
    <location>
        <begin position="23"/>
        <end position="44"/>
    </location>
</feature>
<dbReference type="Gene3D" id="2.60.40.2440">
    <property type="entry name" value="Carbohydrate binding type-21 domain"/>
    <property type="match status" value="1"/>
</dbReference>
<sequence length="325" mass="36806">MCPRPVKHSFRIFSFGKELESSMTQVKPTSAKTEKGVASSKSAEDCDQKTDVDFNSNLVLSDRELEQRLNYLVSKYCVQKVKKQPLQEEEPAIKPKQLQISEERIEKQLHEPAANNKLCPASALKSPTSPTSSSKKSVIFADSVGLNLEEIKLFTNQTDFIDDYFEFDDDLLLSSRGQAHTFPVLPSHPTAFTQAEQQREMQIRWPPRGKGEVHKIVEAQNVCIESISCTSMSISGLIGVKNIALEKQVQLRYTTNAWETYSEIPCMFTFSSVINNHDTFCFSFCLPLDLPVGSCCELCVRYTTAEQEFWDNNDSKNYKLDCHSL</sequence>
<protein>
    <submittedName>
        <fullName evidence="4">CBM21 domain-containing protein</fullName>
    </submittedName>
</protein>
<dbReference type="GO" id="GO:2001069">
    <property type="term" value="F:glycogen binding"/>
    <property type="evidence" value="ECO:0007669"/>
    <property type="project" value="TreeGrafter"/>
</dbReference>
<organism evidence="3 4">
    <name type="scientific">Plectus sambesii</name>
    <dbReference type="NCBI Taxonomy" id="2011161"/>
    <lineage>
        <taxon>Eukaryota</taxon>
        <taxon>Metazoa</taxon>
        <taxon>Ecdysozoa</taxon>
        <taxon>Nematoda</taxon>
        <taxon>Chromadorea</taxon>
        <taxon>Plectida</taxon>
        <taxon>Plectina</taxon>
        <taxon>Plectoidea</taxon>
        <taxon>Plectidae</taxon>
        <taxon>Plectus</taxon>
    </lineage>
</organism>
<dbReference type="GO" id="GO:0008157">
    <property type="term" value="F:protein phosphatase 1 binding"/>
    <property type="evidence" value="ECO:0007669"/>
    <property type="project" value="TreeGrafter"/>
</dbReference>
<evidence type="ECO:0000313" key="3">
    <source>
        <dbReference type="Proteomes" id="UP000887566"/>
    </source>
</evidence>
<dbReference type="InterPro" id="IPR050782">
    <property type="entry name" value="PP1_regulatory_subunit_3"/>
</dbReference>
<dbReference type="WBParaSite" id="PSAMB.scaffold2656size21961.g18613.t1">
    <property type="protein sequence ID" value="PSAMB.scaffold2656size21961.g18613.t1"/>
    <property type="gene ID" value="PSAMB.scaffold2656size21961.g18613"/>
</dbReference>
<name>A0A914VWL8_9BILA</name>
<evidence type="ECO:0000259" key="2">
    <source>
        <dbReference type="PROSITE" id="PS51159"/>
    </source>
</evidence>
<evidence type="ECO:0000256" key="1">
    <source>
        <dbReference type="SAM" id="MobiDB-lite"/>
    </source>
</evidence>
<dbReference type="Pfam" id="PF03370">
    <property type="entry name" value="CBM_21"/>
    <property type="match status" value="1"/>
</dbReference>
<proteinExistence type="predicted"/>
<keyword evidence="3" id="KW-1185">Reference proteome</keyword>
<accession>A0A914VWL8</accession>
<dbReference type="InterPro" id="IPR005036">
    <property type="entry name" value="CBM21_dom"/>
</dbReference>
<dbReference type="GO" id="GO:0005979">
    <property type="term" value="P:regulation of glycogen biosynthetic process"/>
    <property type="evidence" value="ECO:0007669"/>
    <property type="project" value="TreeGrafter"/>
</dbReference>
<evidence type="ECO:0000313" key="4">
    <source>
        <dbReference type="WBParaSite" id="PSAMB.scaffold2656size21961.g18613.t1"/>
    </source>
</evidence>
<feature type="domain" description="CBM21" evidence="2">
    <location>
        <begin position="214"/>
        <end position="321"/>
    </location>
</feature>
<dbReference type="AlphaFoldDB" id="A0A914VWL8"/>
<dbReference type="PROSITE" id="PS51159">
    <property type="entry name" value="CBM21"/>
    <property type="match status" value="1"/>
</dbReference>